<evidence type="ECO:0000256" key="6">
    <source>
        <dbReference type="ARBA" id="ARBA00012180"/>
    </source>
</evidence>
<evidence type="ECO:0000256" key="15">
    <source>
        <dbReference type="PROSITE-ProRule" id="PRU01319"/>
    </source>
</evidence>
<feature type="binding site" evidence="14 15">
    <location>
        <position position="20"/>
    </location>
    <ligand>
        <name>a divalent metal cation</name>
        <dbReference type="ChEBI" id="CHEBI:60240"/>
    </ligand>
</feature>
<dbReference type="HAMAP" id="MF_00052_B">
    <property type="entry name" value="RNase_HII_B"/>
    <property type="match status" value="1"/>
</dbReference>
<comment type="caution">
    <text evidence="18">The sequence shown here is derived from an EMBL/GenBank/DDBJ whole genome shotgun (WGS) entry which is preliminary data.</text>
</comment>
<keyword evidence="12 14" id="KW-0378">Hydrolase</keyword>
<dbReference type="InterPro" id="IPR036397">
    <property type="entry name" value="RNaseH_sf"/>
</dbReference>
<comment type="cofactor">
    <cofactor evidence="2">
        <name>Mg(2+)</name>
        <dbReference type="ChEBI" id="CHEBI:18420"/>
    </cofactor>
</comment>
<evidence type="ECO:0000313" key="18">
    <source>
        <dbReference type="EMBL" id="KAA6184809.1"/>
    </source>
</evidence>
<dbReference type="GO" id="GO:0005737">
    <property type="term" value="C:cytoplasm"/>
    <property type="evidence" value="ECO:0007669"/>
    <property type="project" value="UniProtKB-SubCell"/>
</dbReference>
<keyword evidence="9 14" id="KW-0540">Nuclease</keyword>
<dbReference type="Pfam" id="PF01351">
    <property type="entry name" value="RNase_HII"/>
    <property type="match status" value="1"/>
</dbReference>
<dbReference type="AlphaFoldDB" id="A0A5M8FJC1"/>
<comment type="similarity">
    <text evidence="5 14 16">Belongs to the RNase HII family.</text>
</comment>
<evidence type="ECO:0000256" key="14">
    <source>
        <dbReference type="HAMAP-Rule" id="MF_00052"/>
    </source>
</evidence>
<dbReference type="NCBIfam" id="NF000596">
    <property type="entry name" value="PRK00015.1-4"/>
    <property type="match status" value="1"/>
</dbReference>
<dbReference type="EMBL" id="VWXX01000015">
    <property type="protein sequence ID" value="KAA6184809.1"/>
    <property type="molecule type" value="Genomic_DNA"/>
</dbReference>
<dbReference type="PANTHER" id="PTHR10954:SF18">
    <property type="entry name" value="RIBONUCLEASE HII"/>
    <property type="match status" value="1"/>
</dbReference>
<evidence type="ECO:0000256" key="8">
    <source>
        <dbReference type="ARBA" id="ARBA00022490"/>
    </source>
</evidence>
<dbReference type="PROSITE" id="PS51975">
    <property type="entry name" value="RNASE_H_2"/>
    <property type="match status" value="1"/>
</dbReference>
<dbReference type="NCBIfam" id="NF000595">
    <property type="entry name" value="PRK00015.1-3"/>
    <property type="match status" value="1"/>
</dbReference>
<feature type="binding site" evidence="14 15">
    <location>
        <position position="112"/>
    </location>
    <ligand>
        <name>a divalent metal cation</name>
        <dbReference type="ChEBI" id="CHEBI:60240"/>
    </ligand>
</feature>
<dbReference type="EC" id="3.1.26.4" evidence="6 14"/>
<evidence type="ECO:0000256" key="4">
    <source>
        <dbReference type="ARBA" id="ARBA00004496"/>
    </source>
</evidence>
<dbReference type="PANTHER" id="PTHR10954">
    <property type="entry name" value="RIBONUCLEASE H2 SUBUNIT A"/>
    <property type="match status" value="1"/>
</dbReference>
<dbReference type="Proteomes" id="UP000322981">
    <property type="component" value="Unassembled WGS sequence"/>
</dbReference>
<dbReference type="OrthoDB" id="9803420at2"/>
<dbReference type="GO" id="GO:0003723">
    <property type="term" value="F:RNA binding"/>
    <property type="evidence" value="ECO:0007669"/>
    <property type="project" value="UniProtKB-UniRule"/>
</dbReference>
<evidence type="ECO:0000256" key="13">
    <source>
        <dbReference type="ARBA" id="ARBA00023211"/>
    </source>
</evidence>
<organism evidence="18 19">
    <name type="scientific">Thiohalocapsa marina</name>
    <dbReference type="NCBI Taxonomy" id="424902"/>
    <lineage>
        <taxon>Bacteria</taxon>
        <taxon>Pseudomonadati</taxon>
        <taxon>Pseudomonadota</taxon>
        <taxon>Gammaproteobacteria</taxon>
        <taxon>Chromatiales</taxon>
        <taxon>Chromatiaceae</taxon>
        <taxon>Thiohalocapsa</taxon>
    </lineage>
</organism>
<dbReference type="GO" id="GO:0043137">
    <property type="term" value="P:DNA replication, removal of RNA primer"/>
    <property type="evidence" value="ECO:0007669"/>
    <property type="project" value="TreeGrafter"/>
</dbReference>
<dbReference type="InterPro" id="IPR022898">
    <property type="entry name" value="RNase_HII"/>
</dbReference>
<evidence type="ECO:0000256" key="16">
    <source>
        <dbReference type="RuleBase" id="RU003515"/>
    </source>
</evidence>
<dbReference type="InterPro" id="IPR001352">
    <property type="entry name" value="RNase_HII/HIII"/>
</dbReference>
<keyword evidence="11 14" id="KW-0255">Endonuclease</keyword>
<keyword evidence="19" id="KW-1185">Reference proteome</keyword>
<evidence type="ECO:0000256" key="9">
    <source>
        <dbReference type="ARBA" id="ARBA00022722"/>
    </source>
</evidence>
<evidence type="ECO:0000256" key="11">
    <source>
        <dbReference type="ARBA" id="ARBA00022759"/>
    </source>
</evidence>
<dbReference type="GO" id="GO:0004523">
    <property type="term" value="F:RNA-DNA hybrid ribonuclease activity"/>
    <property type="evidence" value="ECO:0007669"/>
    <property type="project" value="UniProtKB-UniRule"/>
</dbReference>
<keyword evidence="13 14" id="KW-0464">Manganese</keyword>
<dbReference type="GO" id="GO:0032299">
    <property type="term" value="C:ribonuclease H2 complex"/>
    <property type="evidence" value="ECO:0007669"/>
    <property type="project" value="TreeGrafter"/>
</dbReference>
<evidence type="ECO:0000256" key="7">
    <source>
        <dbReference type="ARBA" id="ARBA00019179"/>
    </source>
</evidence>
<dbReference type="Gene3D" id="3.30.420.10">
    <property type="entry name" value="Ribonuclease H-like superfamily/Ribonuclease H"/>
    <property type="match status" value="1"/>
</dbReference>
<dbReference type="InterPro" id="IPR024567">
    <property type="entry name" value="RNase_HII/HIII_dom"/>
</dbReference>
<evidence type="ECO:0000256" key="10">
    <source>
        <dbReference type="ARBA" id="ARBA00022723"/>
    </source>
</evidence>
<accession>A0A5M8FJC1</accession>
<evidence type="ECO:0000256" key="3">
    <source>
        <dbReference type="ARBA" id="ARBA00004065"/>
    </source>
</evidence>
<proteinExistence type="inferred from homology"/>
<keyword evidence="8 14" id="KW-0963">Cytoplasm</keyword>
<comment type="catalytic activity">
    <reaction evidence="1 14 15 16">
        <text>Endonucleolytic cleavage to 5'-phosphomonoester.</text>
        <dbReference type="EC" id="3.1.26.4"/>
    </reaction>
</comment>
<evidence type="ECO:0000256" key="5">
    <source>
        <dbReference type="ARBA" id="ARBA00007383"/>
    </source>
</evidence>
<keyword evidence="10 14" id="KW-0479">Metal-binding</keyword>
<comment type="subcellular location">
    <subcellularLocation>
        <location evidence="4 14">Cytoplasm</location>
    </subcellularLocation>
</comment>
<name>A0A5M8FJC1_9GAMM</name>
<evidence type="ECO:0000256" key="12">
    <source>
        <dbReference type="ARBA" id="ARBA00022801"/>
    </source>
</evidence>
<feature type="binding site" evidence="14 15">
    <location>
        <position position="21"/>
    </location>
    <ligand>
        <name>a divalent metal cation</name>
        <dbReference type="ChEBI" id="CHEBI:60240"/>
    </ligand>
</feature>
<feature type="domain" description="RNase H type-2" evidence="17">
    <location>
        <begin position="14"/>
        <end position="200"/>
    </location>
</feature>
<dbReference type="GO" id="GO:0006298">
    <property type="term" value="P:mismatch repair"/>
    <property type="evidence" value="ECO:0007669"/>
    <property type="project" value="TreeGrafter"/>
</dbReference>
<dbReference type="GO" id="GO:0030145">
    <property type="term" value="F:manganese ion binding"/>
    <property type="evidence" value="ECO:0007669"/>
    <property type="project" value="UniProtKB-UniRule"/>
</dbReference>
<evidence type="ECO:0000256" key="2">
    <source>
        <dbReference type="ARBA" id="ARBA00001946"/>
    </source>
</evidence>
<protein>
    <recommendedName>
        <fullName evidence="7 14">Ribonuclease HII</fullName>
        <shortName evidence="14">RNase HII</shortName>
        <ecNumber evidence="6 14">3.1.26.4</ecNumber>
    </recommendedName>
</protein>
<evidence type="ECO:0000313" key="19">
    <source>
        <dbReference type="Proteomes" id="UP000322981"/>
    </source>
</evidence>
<dbReference type="FunFam" id="3.30.420.10:FF:000006">
    <property type="entry name" value="Ribonuclease HII"/>
    <property type="match status" value="1"/>
</dbReference>
<comment type="function">
    <text evidence="3 14 16">Endonuclease that specifically degrades the RNA of RNA-DNA hybrids.</text>
</comment>
<comment type="cofactor">
    <cofactor evidence="14 15">
        <name>Mn(2+)</name>
        <dbReference type="ChEBI" id="CHEBI:29035"/>
    </cofactor>
    <cofactor evidence="14 15">
        <name>Mg(2+)</name>
        <dbReference type="ChEBI" id="CHEBI:18420"/>
    </cofactor>
    <text evidence="14 15">Manganese or magnesium. Binds 1 divalent metal ion per monomer in the absence of substrate. May bind a second metal ion after substrate binding.</text>
</comment>
<evidence type="ECO:0000259" key="17">
    <source>
        <dbReference type="PROSITE" id="PS51975"/>
    </source>
</evidence>
<dbReference type="RefSeq" id="WP_150093249.1">
    <property type="nucleotide sequence ID" value="NZ_JBFUOH010000037.1"/>
</dbReference>
<evidence type="ECO:0000256" key="1">
    <source>
        <dbReference type="ARBA" id="ARBA00000077"/>
    </source>
</evidence>
<gene>
    <name evidence="14 18" type="primary">rnhB</name>
    <name evidence="18" type="ORF">F2Q65_10875</name>
</gene>
<dbReference type="InterPro" id="IPR012337">
    <property type="entry name" value="RNaseH-like_sf"/>
</dbReference>
<sequence>MTQAPAIVAVPSAGLTAGVDEAGRGPLAGPVCAAAVLLDPGAIPVGLDDSKRLSASARERLYGEIERQALSCAIAWASAEEIDRLNILQASLLAMRRAVLALRPSPEVVLVDGNRCPDGLPCPARAIVGGDALEPAISAASILAKVARDRAMLALDARYPDYGFAQHKGYPTRLHLQALERLGPCPEHRRSFGPVRRLLD</sequence>
<reference evidence="18 19" key="1">
    <citation type="submission" date="2019-09" db="EMBL/GenBank/DDBJ databases">
        <title>Whole-genome sequence of the purple sulfur bacterium Thiohalocapsa marina DSM 19078.</title>
        <authorList>
            <person name="Kyndt J.A."/>
            <person name="Meyer T.E."/>
        </authorList>
    </citation>
    <scope>NUCLEOTIDE SEQUENCE [LARGE SCALE GENOMIC DNA]</scope>
    <source>
        <strain evidence="18 19">DSM 19078</strain>
    </source>
</reference>
<dbReference type="SUPFAM" id="SSF53098">
    <property type="entry name" value="Ribonuclease H-like"/>
    <property type="match status" value="1"/>
</dbReference>
<dbReference type="CDD" id="cd07182">
    <property type="entry name" value="RNase_HII_bacteria_HII_like"/>
    <property type="match status" value="1"/>
</dbReference>